<proteinExistence type="inferred from homology"/>
<dbReference type="EMBL" id="JWZX01002167">
    <property type="protein sequence ID" value="KOO30771.1"/>
    <property type="molecule type" value="Genomic_DNA"/>
</dbReference>
<dbReference type="PROSITE" id="PS51709">
    <property type="entry name" value="G_TRME"/>
    <property type="match status" value="1"/>
</dbReference>
<evidence type="ECO:0000313" key="5">
    <source>
        <dbReference type="Proteomes" id="UP000037460"/>
    </source>
</evidence>
<dbReference type="InterPro" id="IPR031168">
    <property type="entry name" value="G_TrmE"/>
</dbReference>
<dbReference type="PANTHER" id="PTHR42714:SF2">
    <property type="entry name" value="TRNA MODIFICATION GTPASE GTPBP3, MITOCHONDRIAL"/>
    <property type="match status" value="1"/>
</dbReference>
<dbReference type="CDD" id="cd14858">
    <property type="entry name" value="TrmE_N"/>
    <property type="match status" value="1"/>
</dbReference>
<accession>A0A0M0JVR3</accession>
<dbReference type="GO" id="GO:0005525">
    <property type="term" value="F:GTP binding"/>
    <property type="evidence" value="ECO:0007669"/>
    <property type="project" value="UniProtKB-KW"/>
</dbReference>
<dbReference type="HAMAP" id="MF_00379">
    <property type="entry name" value="GTPase_MnmE"/>
    <property type="match status" value="1"/>
</dbReference>
<keyword evidence="5" id="KW-1185">Reference proteome</keyword>
<dbReference type="GO" id="GO:0003924">
    <property type="term" value="F:GTPase activity"/>
    <property type="evidence" value="ECO:0007669"/>
    <property type="project" value="InterPro"/>
</dbReference>
<dbReference type="GO" id="GO:0005737">
    <property type="term" value="C:cytoplasm"/>
    <property type="evidence" value="ECO:0007669"/>
    <property type="project" value="TreeGrafter"/>
</dbReference>
<dbReference type="InterPro" id="IPR027266">
    <property type="entry name" value="TrmE/GcvT-like"/>
</dbReference>
<dbReference type="GO" id="GO:0002098">
    <property type="term" value="P:tRNA wobble uridine modification"/>
    <property type="evidence" value="ECO:0007669"/>
    <property type="project" value="TreeGrafter"/>
</dbReference>
<evidence type="ECO:0000259" key="3">
    <source>
        <dbReference type="PROSITE" id="PS51709"/>
    </source>
</evidence>
<sequence>MAPGRNGETPEPRKAVLRKLWAPEDDEGKRGGLIDEVLALWFPAPNSFTGEDTVELHTHGSRAVVAATLEALGRLEGLRMAEPGEFTRQAFANGRMELTQVEGLADLINADTEEQRKQALRNMGGAQRSKLEGWRQELLSALAHTEALIDFGEDADDVTADALRGAVTKVRVLRREVENQLSDGGRGEVVREGVRVAILGPPNAGKSSLLNMLAQRPAAIVSPIAGTTRDVVQVTLQLGGLPVLLSDTAGLRESTDDPIEQQGILRTLGEARRAQVQLWVYDATDPPTRAAQLDTVALGAGAARSAGVDGAADEALGEGAVLGEDASSAVQLLVLNKLDLLHSPGLLHSPAEPTGTSGSAEMGAFPWSPLLARERQYHLSCTTGEGVQPFLDALSQMIASKYGASDREAALITRARHREHLRRCADALEAFEQYAGLGDSAPLDLAAEEIRIAANELGKITGRIDVEELLDVIFRDFCIGK</sequence>
<feature type="domain" description="TrmE-type G" evidence="3">
    <location>
        <begin position="193"/>
        <end position="399"/>
    </location>
</feature>
<dbReference type="InterPro" id="IPR027368">
    <property type="entry name" value="MnmE_dom2"/>
</dbReference>
<dbReference type="Gene3D" id="3.40.50.300">
    <property type="entry name" value="P-loop containing nucleotide triphosphate hydrolases"/>
    <property type="match status" value="1"/>
</dbReference>
<dbReference type="SUPFAM" id="SSF116878">
    <property type="entry name" value="TrmE connector domain"/>
    <property type="match status" value="1"/>
</dbReference>
<evidence type="ECO:0000256" key="1">
    <source>
        <dbReference type="ARBA" id="ARBA00022741"/>
    </source>
</evidence>
<gene>
    <name evidence="4" type="ORF">Ctob_013072</name>
</gene>
<dbReference type="NCBIfam" id="NF003661">
    <property type="entry name" value="PRK05291.1-3"/>
    <property type="match status" value="1"/>
</dbReference>
<dbReference type="AlphaFoldDB" id="A0A0M0JVR3"/>
<dbReference type="Proteomes" id="UP000037460">
    <property type="component" value="Unassembled WGS sequence"/>
</dbReference>
<dbReference type="CDD" id="cd04164">
    <property type="entry name" value="trmE"/>
    <property type="match status" value="1"/>
</dbReference>
<dbReference type="Gene3D" id="3.30.1360.120">
    <property type="entry name" value="Probable tRNA modification gtpase trme, domain 1"/>
    <property type="match status" value="1"/>
</dbReference>
<dbReference type="InterPro" id="IPR004520">
    <property type="entry name" value="GTPase_MnmE"/>
</dbReference>
<dbReference type="GO" id="GO:0030488">
    <property type="term" value="P:tRNA methylation"/>
    <property type="evidence" value="ECO:0007669"/>
    <property type="project" value="TreeGrafter"/>
</dbReference>
<protein>
    <submittedName>
        <fullName evidence="4">tRNA modification gtpase</fullName>
    </submittedName>
</protein>
<organism evidence="4 5">
    <name type="scientific">Chrysochromulina tobinii</name>
    <dbReference type="NCBI Taxonomy" id="1460289"/>
    <lineage>
        <taxon>Eukaryota</taxon>
        <taxon>Haptista</taxon>
        <taxon>Haptophyta</taxon>
        <taxon>Prymnesiophyceae</taxon>
        <taxon>Prymnesiales</taxon>
        <taxon>Chrysochromulinaceae</taxon>
        <taxon>Chrysochromulina</taxon>
    </lineage>
</organism>
<dbReference type="OrthoDB" id="188276at2759"/>
<keyword evidence="1" id="KW-0547">Nucleotide-binding</keyword>
<dbReference type="InterPro" id="IPR027417">
    <property type="entry name" value="P-loop_NTPase"/>
</dbReference>
<name>A0A0M0JVR3_9EUKA</name>
<dbReference type="Pfam" id="PF01926">
    <property type="entry name" value="MMR_HSR1"/>
    <property type="match status" value="1"/>
</dbReference>
<dbReference type="Pfam" id="PF10396">
    <property type="entry name" value="TrmE_N"/>
    <property type="match status" value="1"/>
</dbReference>
<dbReference type="InterPro" id="IPR018948">
    <property type="entry name" value="GTP-bd_TrmE_N"/>
</dbReference>
<evidence type="ECO:0000313" key="4">
    <source>
        <dbReference type="EMBL" id="KOO30771.1"/>
    </source>
</evidence>
<evidence type="ECO:0000256" key="2">
    <source>
        <dbReference type="ARBA" id="ARBA00023134"/>
    </source>
</evidence>
<dbReference type="SUPFAM" id="SSF52540">
    <property type="entry name" value="P-loop containing nucleoside triphosphate hydrolases"/>
    <property type="match status" value="1"/>
</dbReference>
<dbReference type="InterPro" id="IPR006073">
    <property type="entry name" value="GTP-bd"/>
</dbReference>
<comment type="caution">
    <text evidence="4">The sequence shown here is derived from an EMBL/GenBank/DDBJ whole genome shotgun (WGS) entry which is preliminary data.</text>
</comment>
<dbReference type="Pfam" id="PF12631">
    <property type="entry name" value="MnmE_helical"/>
    <property type="match status" value="1"/>
</dbReference>
<keyword evidence="2" id="KW-0342">GTP-binding</keyword>
<dbReference type="Gene3D" id="1.20.120.430">
    <property type="entry name" value="tRNA modification GTPase MnmE domain 2"/>
    <property type="match status" value="1"/>
</dbReference>
<dbReference type="PANTHER" id="PTHR42714">
    <property type="entry name" value="TRNA MODIFICATION GTPASE GTPBP3"/>
    <property type="match status" value="1"/>
</dbReference>
<reference evidence="5" key="1">
    <citation type="journal article" date="2015" name="PLoS Genet.">
        <title>Genome Sequence and Transcriptome Analyses of Chrysochromulina tobin: Metabolic Tools for Enhanced Algal Fitness in the Prominent Order Prymnesiales (Haptophyceae).</title>
        <authorList>
            <person name="Hovde B.T."/>
            <person name="Deodato C.R."/>
            <person name="Hunsperger H.M."/>
            <person name="Ryken S.A."/>
            <person name="Yost W."/>
            <person name="Jha R.K."/>
            <person name="Patterson J."/>
            <person name="Monnat R.J. Jr."/>
            <person name="Barlow S.B."/>
            <person name="Starkenburg S.R."/>
            <person name="Cattolico R.A."/>
        </authorList>
    </citation>
    <scope>NUCLEOTIDE SEQUENCE</scope>
    <source>
        <strain evidence="5">CCMP291</strain>
    </source>
</reference>
<dbReference type="InterPro" id="IPR025867">
    <property type="entry name" value="MnmE_helical"/>
</dbReference>